<reference evidence="2" key="1">
    <citation type="journal article" date="2021" name="Proc. Natl. Acad. Sci. U.S.A.">
        <title>A Catalog of Tens of Thousands of Viruses from Human Metagenomes Reveals Hidden Associations with Chronic Diseases.</title>
        <authorList>
            <person name="Tisza M.J."/>
            <person name="Buck C.B."/>
        </authorList>
    </citation>
    <scope>NUCLEOTIDE SEQUENCE</scope>
    <source>
        <strain evidence="2">Ctg5k4</strain>
    </source>
</reference>
<feature type="domain" description="HTH cro/C1-type" evidence="1">
    <location>
        <begin position="6"/>
        <end position="59"/>
    </location>
</feature>
<evidence type="ECO:0000259" key="1">
    <source>
        <dbReference type="SMART" id="SM00530"/>
    </source>
</evidence>
<proteinExistence type="predicted"/>
<organism evidence="2">
    <name type="scientific">Siphoviridae sp. ctg5k4</name>
    <dbReference type="NCBI Taxonomy" id="2826418"/>
    <lineage>
        <taxon>Viruses</taxon>
        <taxon>Duplodnaviria</taxon>
        <taxon>Heunggongvirae</taxon>
        <taxon>Uroviricota</taxon>
        <taxon>Caudoviricetes</taxon>
    </lineage>
</organism>
<accession>A0A8S5M875</accession>
<sequence length="60" mass="6956">MSFEKRVRIALVKKGKSAAWLARQMGVSRVYVGDLLKGRRQTPERINQIEEILKDVLEDE</sequence>
<dbReference type="InterPro" id="IPR001387">
    <property type="entry name" value="Cro/C1-type_HTH"/>
</dbReference>
<evidence type="ECO:0000313" key="2">
    <source>
        <dbReference type="EMBL" id="DAD78438.1"/>
    </source>
</evidence>
<name>A0A8S5M875_9CAUD</name>
<dbReference type="EMBL" id="BK014843">
    <property type="protein sequence ID" value="DAD78438.1"/>
    <property type="molecule type" value="Genomic_DNA"/>
</dbReference>
<dbReference type="SUPFAM" id="SSF47413">
    <property type="entry name" value="lambda repressor-like DNA-binding domains"/>
    <property type="match status" value="1"/>
</dbReference>
<dbReference type="Pfam" id="PF01381">
    <property type="entry name" value="HTH_3"/>
    <property type="match status" value="1"/>
</dbReference>
<dbReference type="SMART" id="SM00530">
    <property type="entry name" value="HTH_XRE"/>
    <property type="match status" value="1"/>
</dbReference>
<dbReference type="GO" id="GO:0003677">
    <property type="term" value="F:DNA binding"/>
    <property type="evidence" value="ECO:0007669"/>
    <property type="project" value="InterPro"/>
</dbReference>
<dbReference type="Gene3D" id="1.10.260.40">
    <property type="entry name" value="lambda repressor-like DNA-binding domains"/>
    <property type="match status" value="1"/>
</dbReference>
<dbReference type="InterPro" id="IPR010982">
    <property type="entry name" value="Lambda_DNA-bd_dom_sf"/>
</dbReference>
<protein>
    <submittedName>
        <fullName evidence="2">DNA complex-sensing repressor</fullName>
    </submittedName>
</protein>